<evidence type="ECO:0000256" key="2">
    <source>
        <dbReference type="ARBA" id="ARBA00004613"/>
    </source>
</evidence>
<dbReference type="GO" id="GO:0005886">
    <property type="term" value="C:plasma membrane"/>
    <property type="evidence" value="ECO:0007669"/>
    <property type="project" value="UniProtKB-SubCell"/>
</dbReference>
<dbReference type="PANTHER" id="PTHR37928:SF2">
    <property type="entry name" value="GPI ANCHORED CFEM DOMAIN PROTEIN (AFU_ORTHOLOGUE AFUA_6G10580)"/>
    <property type="match status" value="1"/>
</dbReference>
<keyword evidence="6 15" id="KW-0349">Heme</keyword>
<feature type="binding site" description="axial binding residue" evidence="15">
    <location>
        <position position="44"/>
    </location>
    <ligand>
        <name>heme</name>
        <dbReference type="ChEBI" id="CHEBI:30413"/>
    </ligand>
    <ligandPart>
        <name>Fe</name>
        <dbReference type="ChEBI" id="CHEBI:18248"/>
    </ligandPart>
</feature>
<dbReference type="OMA" id="DVACCIA"/>
<dbReference type="PANTHER" id="PTHR37928">
    <property type="entry name" value="CFEM DOMAIN PROTEIN (AFU_ORTHOLOGUE AFUA_6G14090)"/>
    <property type="match status" value="1"/>
</dbReference>
<reference evidence="19 20" key="1">
    <citation type="submission" date="2015-04" db="EMBL/GenBank/DDBJ databases">
        <authorList>
            <person name="Syromyatnikov M.Y."/>
            <person name="Popov V.N."/>
        </authorList>
    </citation>
    <scope>NUCLEOTIDE SEQUENCE [LARGE SCALE GENOMIC DNA]</scope>
    <source>
        <strain evidence="19">WF-38-12</strain>
    </source>
</reference>
<sequence length="175" mass="16608">MKFTAVAFAIAAFTASAASQSLSGLPSCAISCATNSIPSDCGIDVKCICNAQSFITGVSCCVAKSCNAEDQETTIKYADKICAGAGVTNLPTSAVCSSTASATGGSQTSSAGGSQTAATATATGTSTGASSTTGSSSATAASPSGTNAATSFSKADGRVTAGVMAAAVFAAMCLA</sequence>
<dbReference type="GO" id="GO:0005576">
    <property type="term" value="C:extracellular region"/>
    <property type="evidence" value="ECO:0007669"/>
    <property type="project" value="UniProtKB-SubCell"/>
</dbReference>
<accession>A0A0U1LZ06</accession>
<evidence type="ECO:0000256" key="1">
    <source>
        <dbReference type="ARBA" id="ARBA00004609"/>
    </source>
</evidence>
<evidence type="ECO:0000256" key="10">
    <source>
        <dbReference type="ARBA" id="ARBA00023004"/>
    </source>
</evidence>
<keyword evidence="8 15" id="KW-0479">Metal-binding</keyword>
<keyword evidence="9 17" id="KW-0732">Signal</keyword>
<feature type="signal peptide" evidence="17">
    <location>
        <begin position="1"/>
        <end position="19"/>
    </location>
</feature>
<comment type="similarity">
    <text evidence="3">Belongs to the RBT5 family.</text>
</comment>
<evidence type="ECO:0000256" key="7">
    <source>
        <dbReference type="ARBA" id="ARBA00022622"/>
    </source>
</evidence>
<evidence type="ECO:0000256" key="13">
    <source>
        <dbReference type="ARBA" id="ARBA00023180"/>
    </source>
</evidence>
<dbReference type="SMART" id="SM00747">
    <property type="entry name" value="CFEM"/>
    <property type="match status" value="1"/>
</dbReference>
<evidence type="ECO:0000256" key="14">
    <source>
        <dbReference type="ARBA" id="ARBA00023288"/>
    </source>
</evidence>
<evidence type="ECO:0000256" key="16">
    <source>
        <dbReference type="SAM" id="MobiDB-lite"/>
    </source>
</evidence>
<dbReference type="Proteomes" id="UP000054383">
    <property type="component" value="Unassembled WGS sequence"/>
</dbReference>
<evidence type="ECO:0000256" key="8">
    <source>
        <dbReference type="ARBA" id="ARBA00022723"/>
    </source>
</evidence>
<organism evidence="19 20">
    <name type="scientific">Talaromyces islandicus</name>
    <name type="common">Penicillium islandicum</name>
    <dbReference type="NCBI Taxonomy" id="28573"/>
    <lineage>
        <taxon>Eukaryota</taxon>
        <taxon>Fungi</taxon>
        <taxon>Dikarya</taxon>
        <taxon>Ascomycota</taxon>
        <taxon>Pezizomycotina</taxon>
        <taxon>Eurotiomycetes</taxon>
        <taxon>Eurotiomycetidae</taxon>
        <taxon>Eurotiales</taxon>
        <taxon>Trichocomaceae</taxon>
        <taxon>Talaromyces</taxon>
        <taxon>Talaromyces sect. Islandici</taxon>
    </lineage>
</organism>
<keyword evidence="7" id="KW-0336">GPI-anchor</keyword>
<evidence type="ECO:0000256" key="11">
    <source>
        <dbReference type="ARBA" id="ARBA00023136"/>
    </source>
</evidence>
<evidence type="ECO:0000313" key="20">
    <source>
        <dbReference type="Proteomes" id="UP000054383"/>
    </source>
</evidence>
<evidence type="ECO:0000256" key="3">
    <source>
        <dbReference type="ARBA" id="ARBA00010031"/>
    </source>
</evidence>
<dbReference type="Pfam" id="PF05730">
    <property type="entry name" value="CFEM"/>
    <property type="match status" value="1"/>
</dbReference>
<dbReference type="OrthoDB" id="3065412at2759"/>
<keyword evidence="11" id="KW-0472">Membrane</keyword>
<dbReference type="InterPro" id="IPR008427">
    <property type="entry name" value="Extracellular_membr_CFEM_dom"/>
</dbReference>
<comment type="caution">
    <text evidence="15">Lacks conserved residue(s) required for the propagation of feature annotation.</text>
</comment>
<dbReference type="EMBL" id="CVMT01000004">
    <property type="protein sequence ID" value="CRG87961.1"/>
    <property type="molecule type" value="Genomic_DNA"/>
</dbReference>
<keyword evidence="20" id="KW-1185">Reference proteome</keyword>
<evidence type="ECO:0000256" key="9">
    <source>
        <dbReference type="ARBA" id="ARBA00022729"/>
    </source>
</evidence>
<gene>
    <name evidence="19" type="ORF">PISL3812_04983</name>
</gene>
<keyword evidence="10 15" id="KW-0408">Iron</keyword>
<keyword evidence="14" id="KW-0449">Lipoprotein</keyword>
<keyword evidence="13" id="KW-0325">Glycoprotein</keyword>
<keyword evidence="4" id="KW-1003">Cell membrane</keyword>
<feature type="disulfide bond" evidence="15">
    <location>
        <begin position="49"/>
        <end position="82"/>
    </location>
</feature>
<dbReference type="GO" id="GO:0046872">
    <property type="term" value="F:metal ion binding"/>
    <property type="evidence" value="ECO:0007669"/>
    <property type="project" value="UniProtKB-UniRule"/>
</dbReference>
<evidence type="ECO:0000256" key="17">
    <source>
        <dbReference type="SAM" id="SignalP"/>
    </source>
</evidence>
<feature type="region of interest" description="Disordered" evidence="16">
    <location>
        <begin position="123"/>
        <end position="147"/>
    </location>
</feature>
<dbReference type="STRING" id="28573.A0A0U1LZ06"/>
<keyword evidence="12 15" id="KW-1015">Disulfide bond</keyword>
<keyword evidence="5" id="KW-0964">Secreted</keyword>
<feature type="chain" id="PRO_5006711379" description="CFEM domain-containing protein" evidence="17">
    <location>
        <begin position="20"/>
        <end position="175"/>
    </location>
</feature>
<evidence type="ECO:0000256" key="12">
    <source>
        <dbReference type="ARBA" id="ARBA00023157"/>
    </source>
</evidence>
<name>A0A0U1LZ06_TALIS</name>
<evidence type="ECO:0000313" key="19">
    <source>
        <dbReference type="EMBL" id="CRG87961.1"/>
    </source>
</evidence>
<evidence type="ECO:0000256" key="4">
    <source>
        <dbReference type="ARBA" id="ARBA00022475"/>
    </source>
</evidence>
<dbReference type="InterPro" id="IPR051735">
    <property type="entry name" value="CFEM_domain"/>
</dbReference>
<feature type="domain" description="CFEM" evidence="18">
    <location>
        <begin position="1"/>
        <end position="110"/>
    </location>
</feature>
<proteinExistence type="inferred from homology"/>
<evidence type="ECO:0000256" key="5">
    <source>
        <dbReference type="ARBA" id="ARBA00022525"/>
    </source>
</evidence>
<dbReference type="PROSITE" id="PS52012">
    <property type="entry name" value="CFEM"/>
    <property type="match status" value="1"/>
</dbReference>
<evidence type="ECO:0000259" key="18">
    <source>
        <dbReference type="PROSITE" id="PS52012"/>
    </source>
</evidence>
<dbReference type="GO" id="GO:0098552">
    <property type="term" value="C:side of membrane"/>
    <property type="evidence" value="ECO:0007669"/>
    <property type="project" value="UniProtKB-KW"/>
</dbReference>
<evidence type="ECO:0000256" key="15">
    <source>
        <dbReference type="PROSITE-ProRule" id="PRU01356"/>
    </source>
</evidence>
<protein>
    <recommendedName>
        <fullName evidence="18">CFEM domain-containing protein</fullName>
    </recommendedName>
</protein>
<comment type="subcellular location">
    <subcellularLocation>
        <location evidence="1">Cell membrane</location>
        <topology evidence="1">Lipid-anchor</topology>
        <topology evidence="1">GPI-anchor</topology>
    </subcellularLocation>
    <subcellularLocation>
        <location evidence="2">Secreted</location>
    </subcellularLocation>
</comment>
<evidence type="ECO:0000256" key="6">
    <source>
        <dbReference type="ARBA" id="ARBA00022617"/>
    </source>
</evidence>
<dbReference type="AlphaFoldDB" id="A0A0U1LZ06"/>